<keyword evidence="2" id="KW-1133">Transmembrane helix</keyword>
<dbReference type="EMBL" id="ADLO01000043">
    <property type="protein sequence ID" value="KGF56353.1"/>
    <property type="molecule type" value="Genomic_DNA"/>
</dbReference>
<dbReference type="Proteomes" id="UP000029585">
    <property type="component" value="Unassembled WGS sequence"/>
</dbReference>
<accession>A0A096BAD2</accession>
<keyword evidence="2" id="KW-0812">Transmembrane</keyword>
<dbReference type="AlphaFoldDB" id="A0A096BAD2"/>
<evidence type="ECO:0000313" key="3">
    <source>
        <dbReference type="EMBL" id="KGF56353.1"/>
    </source>
</evidence>
<feature type="transmembrane region" description="Helical" evidence="2">
    <location>
        <begin position="12"/>
        <end position="33"/>
    </location>
</feature>
<feature type="coiled-coil region" evidence="1">
    <location>
        <begin position="170"/>
        <end position="211"/>
    </location>
</feature>
<organism evidence="3 4">
    <name type="scientific">Flavonifractor plautii 1_3_50AFAA</name>
    <dbReference type="NCBI Taxonomy" id="742738"/>
    <lineage>
        <taxon>Bacteria</taxon>
        <taxon>Bacillati</taxon>
        <taxon>Bacillota</taxon>
        <taxon>Clostridia</taxon>
        <taxon>Eubacteriales</taxon>
        <taxon>Oscillospiraceae</taxon>
        <taxon>Flavonifractor</taxon>
    </lineage>
</organism>
<keyword evidence="2" id="KW-0472">Membrane</keyword>
<keyword evidence="1" id="KW-0175">Coiled coil</keyword>
<evidence type="ECO:0000313" key="4">
    <source>
        <dbReference type="Proteomes" id="UP000029585"/>
    </source>
</evidence>
<proteinExistence type="predicted"/>
<reference evidence="3 4" key="1">
    <citation type="submission" date="2011-08" db="EMBL/GenBank/DDBJ databases">
        <title>The Genome Sequence of Clostridium orbiscindens 1_3_50AFAA.</title>
        <authorList>
            <consortium name="The Broad Institute Genome Sequencing Platform"/>
            <person name="Earl A."/>
            <person name="Ward D."/>
            <person name="Feldgarden M."/>
            <person name="Gevers D."/>
            <person name="Daigneault M."/>
            <person name="Strauss J."/>
            <person name="Allen-Vercoe E."/>
            <person name="Young S.K."/>
            <person name="Zeng Q."/>
            <person name="Gargeya S."/>
            <person name="Fitzgerald M."/>
            <person name="Haas B."/>
            <person name="Abouelleil A."/>
            <person name="Alvarado L."/>
            <person name="Arachchi H.M."/>
            <person name="Berlin A."/>
            <person name="Brown A."/>
            <person name="Chapman S.B."/>
            <person name="Chen Z."/>
            <person name="Dunbar C."/>
            <person name="Freedman E."/>
            <person name="Gearin G."/>
            <person name="Gellesch M."/>
            <person name="Goldberg J."/>
            <person name="Griggs A."/>
            <person name="Gujja S."/>
            <person name="Heiman D."/>
            <person name="Howarth C."/>
            <person name="Larson L."/>
            <person name="Lui A."/>
            <person name="MacDonald P.J.P."/>
            <person name="Montmayeur A."/>
            <person name="Murphy C."/>
            <person name="Neiman D."/>
            <person name="Pearson M."/>
            <person name="Priest M."/>
            <person name="Roberts A."/>
            <person name="Saif S."/>
            <person name="Shea T."/>
            <person name="Shenoy N."/>
            <person name="Sisk P."/>
            <person name="Stolte C."/>
            <person name="Sykes S."/>
            <person name="Wortman J."/>
            <person name="Nusbaum C."/>
            <person name="Birren B."/>
        </authorList>
    </citation>
    <scope>NUCLEOTIDE SEQUENCE [LARGE SCALE GENOMIC DNA]</scope>
    <source>
        <strain evidence="3 4">1_3_50AFAA</strain>
    </source>
</reference>
<gene>
    <name evidence="3" type="ORF">HMPREF9460_01129</name>
</gene>
<keyword evidence="4" id="KW-1185">Reference proteome</keyword>
<sequence>MSNREKPNLAHIVIEAAIPVIVGMLFTVAVQWITMESAIVNVSASAELDGQYLTVVNVQNLKEETLPGLSLYIDSEIDILDMRSSDGFNLHQHYIESDNISPKSNYTLIIWTEQPILKGQIIAESDYKISMHSSESNTPFIVQILLAIGVAGIVMVIGSSFTLWFSKRQIMQVQNHIREVEEKSKKVSAEAEKLSDKIDVQKEQSKKSINELRLYYFARISDLQKELSFWRDTVRKMLYNSQNEFQTADKVIDTVTSTLKTYTTRGHSDDNMDEMLYLAQLIADSRELHSKHDSTDSQNDT</sequence>
<name>A0A096BAD2_FLAPL</name>
<dbReference type="RefSeq" id="WP_044939723.1">
    <property type="nucleotide sequence ID" value="NZ_KN174162.1"/>
</dbReference>
<evidence type="ECO:0000256" key="2">
    <source>
        <dbReference type="SAM" id="Phobius"/>
    </source>
</evidence>
<comment type="caution">
    <text evidence="3">The sequence shown here is derived from an EMBL/GenBank/DDBJ whole genome shotgun (WGS) entry which is preliminary data.</text>
</comment>
<dbReference type="eggNOG" id="ENOG50336RX">
    <property type="taxonomic scope" value="Bacteria"/>
</dbReference>
<protein>
    <submittedName>
        <fullName evidence="3">Uncharacterized protein</fullName>
    </submittedName>
</protein>
<feature type="transmembrane region" description="Helical" evidence="2">
    <location>
        <begin position="140"/>
        <end position="165"/>
    </location>
</feature>
<evidence type="ECO:0000256" key="1">
    <source>
        <dbReference type="SAM" id="Coils"/>
    </source>
</evidence>
<dbReference type="HOGENOM" id="CLU_929625_0_0_9"/>